<keyword evidence="4" id="KW-1185">Reference proteome</keyword>
<feature type="compositionally biased region" description="Basic residues" evidence="2">
    <location>
        <begin position="1"/>
        <end position="16"/>
    </location>
</feature>
<gene>
    <name evidence="3" type="ORF">JCR33_21465</name>
</gene>
<dbReference type="Proteomes" id="UP000609531">
    <property type="component" value="Unassembled WGS sequence"/>
</dbReference>
<sequence length="84" mass="9723">MSQRQRDRRRTAKACRTKQPACAMTSKVQSDARRIRKAREAAEAEAHRKRAAAERRQFEAELEAINRMALQFDRILSACRPGRP</sequence>
<protein>
    <submittedName>
        <fullName evidence="3">Uncharacterized protein</fullName>
    </submittedName>
</protein>
<evidence type="ECO:0000313" key="4">
    <source>
        <dbReference type="Proteomes" id="UP000609531"/>
    </source>
</evidence>
<dbReference type="AlphaFoldDB" id="A0A934IU96"/>
<proteinExistence type="predicted"/>
<accession>A0A934IU96</accession>
<feature type="region of interest" description="Disordered" evidence="2">
    <location>
        <begin position="1"/>
        <end position="32"/>
    </location>
</feature>
<name>A0A934IU96_9HYPH</name>
<evidence type="ECO:0000256" key="1">
    <source>
        <dbReference type="SAM" id="Coils"/>
    </source>
</evidence>
<evidence type="ECO:0000313" key="3">
    <source>
        <dbReference type="EMBL" id="MBJ3778282.1"/>
    </source>
</evidence>
<keyword evidence="1" id="KW-0175">Coiled coil</keyword>
<reference evidence="3" key="1">
    <citation type="submission" date="2020-12" db="EMBL/GenBank/DDBJ databases">
        <title>Bacterial taxonomy.</title>
        <authorList>
            <person name="Pan X."/>
        </authorList>
    </citation>
    <scope>NUCLEOTIDE SEQUENCE</scope>
    <source>
        <strain evidence="3">B2012</strain>
    </source>
</reference>
<dbReference type="RefSeq" id="WP_198884190.1">
    <property type="nucleotide sequence ID" value="NZ_JAEKJA010000026.1"/>
</dbReference>
<evidence type="ECO:0000256" key="2">
    <source>
        <dbReference type="SAM" id="MobiDB-lite"/>
    </source>
</evidence>
<comment type="caution">
    <text evidence="3">The sequence shown here is derived from an EMBL/GenBank/DDBJ whole genome shotgun (WGS) entry which is preliminary data.</text>
</comment>
<dbReference type="EMBL" id="JAEKJA010000026">
    <property type="protein sequence ID" value="MBJ3778282.1"/>
    <property type="molecule type" value="Genomic_DNA"/>
</dbReference>
<organism evidence="3 4">
    <name type="scientific">Acuticoccus mangrovi</name>
    <dbReference type="NCBI Taxonomy" id="2796142"/>
    <lineage>
        <taxon>Bacteria</taxon>
        <taxon>Pseudomonadati</taxon>
        <taxon>Pseudomonadota</taxon>
        <taxon>Alphaproteobacteria</taxon>
        <taxon>Hyphomicrobiales</taxon>
        <taxon>Amorphaceae</taxon>
        <taxon>Acuticoccus</taxon>
    </lineage>
</organism>
<feature type="coiled-coil region" evidence="1">
    <location>
        <begin position="41"/>
        <end position="68"/>
    </location>
</feature>